<feature type="transmembrane region" description="Helical" evidence="1">
    <location>
        <begin position="72"/>
        <end position="92"/>
    </location>
</feature>
<keyword evidence="3" id="KW-1185">Reference proteome</keyword>
<dbReference type="Proteomes" id="UP000636579">
    <property type="component" value="Unassembled WGS sequence"/>
</dbReference>
<name>A0ABR9J558_9MICC</name>
<feature type="transmembrane region" description="Helical" evidence="1">
    <location>
        <begin position="6"/>
        <end position="27"/>
    </location>
</feature>
<keyword evidence="1" id="KW-1133">Transmembrane helix</keyword>
<feature type="transmembrane region" description="Helical" evidence="1">
    <location>
        <begin position="47"/>
        <end position="66"/>
    </location>
</feature>
<dbReference type="EMBL" id="JADBEE010000001">
    <property type="protein sequence ID" value="MBE1513731.1"/>
    <property type="molecule type" value="Genomic_DNA"/>
</dbReference>
<organism evidence="2 3">
    <name type="scientific">Nesterenkonia halotolerans</name>
    <dbReference type="NCBI Taxonomy" id="225325"/>
    <lineage>
        <taxon>Bacteria</taxon>
        <taxon>Bacillati</taxon>
        <taxon>Actinomycetota</taxon>
        <taxon>Actinomycetes</taxon>
        <taxon>Micrococcales</taxon>
        <taxon>Micrococcaceae</taxon>
        <taxon>Nesterenkonia</taxon>
    </lineage>
</organism>
<accession>A0ABR9J558</accession>
<evidence type="ECO:0000256" key="1">
    <source>
        <dbReference type="SAM" id="Phobius"/>
    </source>
</evidence>
<comment type="caution">
    <text evidence="2">The sequence shown here is derived from an EMBL/GenBank/DDBJ whole genome shotgun (WGS) entry which is preliminary data.</text>
</comment>
<protein>
    <recommendedName>
        <fullName evidence="4">DUF3784 domain-containing protein</fullName>
    </recommendedName>
</protein>
<proteinExistence type="predicted"/>
<keyword evidence="1" id="KW-0812">Transmembrane</keyword>
<gene>
    <name evidence="2" type="ORF">H4W26_000486</name>
</gene>
<sequence>MSLIISSCLVVAGAGLWIASLVITSRANPDVQIPFWRSPKDNPGRSVLFRALGAGLLVAGSIYLGADLGPRWATPLIIITVMATPAMAIIALHNRRVTAAQEA</sequence>
<evidence type="ECO:0008006" key="4">
    <source>
        <dbReference type="Google" id="ProtNLM"/>
    </source>
</evidence>
<keyword evidence="1" id="KW-0472">Membrane</keyword>
<evidence type="ECO:0000313" key="3">
    <source>
        <dbReference type="Proteomes" id="UP000636579"/>
    </source>
</evidence>
<evidence type="ECO:0000313" key="2">
    <source>
        <dbReference type="EMBL" id="MBE1513731.1"/>
    </source>
</evidence>
<reference evidence="2 3" key="1">
    <citation type="submission" date="2020-10" db="EMBL/GenBank/DDBJ databases">
        <title>Sequencing the genomes of 1000 actinobacteria strains.</title>
        <authorList>
            <person name="Klenk H.-P."/>
        </authorList>
    </citation>
    <scope>NUCLEOTIDE SEQUENCE [LARGE SCALE GENOMIC DNA]</scope>
    <source>
        <strain evidence="2 3">DSM 15474</strain>
    </source>
</reference>